<comment type="caution">
    <text evidence="1">The sequence shown here is derived from an EMBL/GenBank/DDBJ whole genome shotgun (WGS) entry which is preliminary data.</text>
</comment>
<keyword evidence="2" id="KW-1185">Reference proteome</keyword>
<sequence length="211" mass="24240">MSQNIPIDRLGFYRQIIPTDPAALRFDYAQTEECENTKAESNMSSQPENKSMHRVFLPGAFSSVQVKDPAEGVKVTKGVEFRFRFDHVVRQTKREDYTVTGKLELIEPLPDNERERKEIQKGLADTFKRLPEQWGTGPLHGLRAEKDFYGWPCTLDRLGKYRFSVTAELKGVVEREAKQEAAARGDHDARISAVAMYSFHEHEFYVVEPQS</sequence>
<gene>
    <name evidence="1" type="ORF">B0I36DRAFT_351538</name>
</gene>
<dbReference type="Proteomes" id="UP000756346">
    <property type="component" value="Unassembled WGS sequence"/>
</dbReference>
<evidence type="ECO:0000313" key="2">
    <source>
        <dbReference type="Proteomes" id="UP000756346"/>
    </source>
</evidence>
<accession>A0A9P9BNV3</accession>
<dbReference type="RefSeq" id="XP_046010917.1">
    <property type="nucleotide sequence ID" value="XM_046157018.1"/>
</dbReference>
<organism evidence="1 2">
    <name type="scientific">Microdochium trichocladiopsis</name>
    <dbReference type="NCBI Taxonomy" id="1682393"/>
    <lineage>
        <taxon>Eukaryota</taxon>
        <taxon>Fungi</taxon>
        <taxon>Dikarya</taxon>
        <taxon>Ascomycota</taxon>
        <taxon>Pezizomycotina</taxon>
        <taxon>Sordariomycetes</taxon>
        <taxon>Xylariomycetidae</taxon>
        <taxon>Xylariales</taxon>
        <taxon>Microdochiaceae</taxon>
        <taxon>Microdochium</taxon>
    </lineage>
</organism>
<protein>
    <submittedName>
        <fullName evidence="1">Uncharacterized protein</fullName>
    </submittedName>
</protein>
<proteinExistence type="predicted"/>
<dbReference type="GeneID" id="70186564"/>
<name>A0A9P9BNV3_9PEZI</name>
<dbReference type="EMBL" id="JAGTJQ010000007">
    <property type="protein sequence ID" value="KAH7028118.1"/>
    <property type="molecule type" value="Genomic_DNA"/>
</dbReference>
<evidence type="ECO:0000313" key="1">
    <source>
        <dbReference type="EMBL" id="KAH7028118.1"/>
    </source>
</evidence>
<reference evidence="1" key="1">
    <citation type="journal article" date="2021" name="Nat. Commun.">
        <title>Genetic determinants of endophytism in the Arabidopsis root mycobiome.</title>
        <authorList>
            <person name="Mesny F."/>
            <person name="Miyauchi S."/>
            <person name="Thiergart T."/>
            <person name="Pickel B."/>
            <person name="Atanasova L."/>
            <person name="Karlsson M."/>
            <person name="Huettel B."/>
            <person name="Barry K.W."/>
            <person name="Haridas S."/>
            <person name="Chen C."/>
            <person name="Bauer D."/>
            <person name="Andreopoulos W."/>
            <person name="Pangilinan J."/>
            <person name="LaButti K."/>
            <person name="Riley R."/>
            <person name="Lipzen A."/>
            <person name="Clum A."/>
            <person name="Drula E."/>
            <person name="Henrissat B."/>
            <person name="Kohler A."/>
            <person name="Grigoriev I.V."/>
            <person name="Martin F.M."/>
            <person name="Hacquard S."/>
        </authorList>
    </citation>
    <scope>NUCLEOTIDE SEQUENCE</scope>
    <source>
        <strain evidence="1">MPI-CAGE-CH-0230</strain>
    </source>
</reference>
<dbReference type="AlphaFoldDB" id="A0A9P9BNV3"/>